<sequence>MKKSVKILLSVATFAYDPYTCSLQNLINPGSCNPNLVPNGEYACQALPNVRVNGELVCVEYY</sequence>
<proteinExistence type="predicted"/>
<evidence type="ECO:0000313" key="2">
    <source>
        <dbReference type="EMBL" id="EAJ9197573.1"/>
    </source>
</evidence>
<dbReference type="AlphaFoldDB" id="A0A644SDL1"/>
<evidence type="ECO:0000313" key="4">
    <source>
        <dbReference type="Proteomes" id="UP000576616"/>
    </source>
</evidence>
<dbReference type="Proteomes" id="UP000382436">
    <property type="component" value="Unassembled WGS sequence"/>
</dbReference>
<accession>A0A644SDL1</accession>
<protein>
    <submittedName>
        <fullName evidence="2">Uncharacterized protein</fullName>
    </submittedName>
</protein>
<evidence type="ECO:0000313" key="3">
    <source>
        <dbReference type="Proteomes" id="UP000382436"/>
    </source>
</evidence>
<name>A0A644SDL1_CAMCO</name>
<organism evidence="2 3">
    <name type="scientific">Campylobacter coli</name>
    <dbReference type="NCBI Taxonomy" id="195"/>
    <lineage>
        <taxon>Bacteria</taxon>
        <taxon>Pseudomonadati</taxon>
        <taxon>Campylobacterota</taxon>
        <taxon>Epsilonproteobacteria</taxon>
        <taxon>Campylobacterales</taxon>
        <taxon>Campylobacteraceae</taxon>
        <taxon>Campylobacter</taxon>
    </lineage>
</organism>
<gene>
    <name evidence="2" type="ORF">BZ274_05185</name>
    <name evidence="1" type="ORF">ES716_03035</name>
</gene>
<dbReference type="EMBL" id="AACBVJ010000008">
    <property type="protein sequence ID" value="EAJ9197573.1"/>
    <property type="molecule type" value="Genomic_DNA"/>
</dbReference>
<dbReference type="Proteomes" id="UP000576616">
    <property type="component" value="Unassembled WGS sequence"/>
</dbReference>
<dbReference type="RefSeq" id="WP_072230358.1">
    <property type="nucleotide sequence ID" value="NZ_FAZI01000022.1"/>
</dbReference>
<reference evidence="2 3" key="1">
    <citation type="submission" date="2018-05" db="EMBL/GenBank/DDBJ databases">
        <authorList>
            <consortium name="PulseNet: The National Subtyping Network for Foodborne Disease Surveillance"/>
            <person name="Tarr C.L."/>
            <person name="Trees E."/>
            <person name="Katz L.S."/>
            <person name="Carleton-Romer H.A."/>
            <person name="Stroika S."/>
            <person name="Kucerova Z."/>
            <person name="Roache K.F."/>
            <person name="Sabol A.L."/>
            <person name="Besser J."/>
            <person name="Gerner-Smidt P."/>
        </authorList>
    </citation>
    <scope>NUCLEOTIDE SEQUENCE [LARGE SCALE GENOMIC DNA]</scope>
    <source>
        <strain evidence="2 3">PNUSAC001435</strain>
        <strain evidence="1 4">PNUSAC007828</strain>
    </source>
</reference>
<comment type="caution">
    <text evidence="2">The sequence shown here is derived from an EMBL/GenBank/DDBJ whole genome shotgun (WGS) entry which is preliminary data.</text>
</comment>
<dbReference type="EMBL" id="AABKAB010000004">
    <property type="protein sequence ID" value="EAH8156909.1"/>
    <property type="molecule type" value="Genomic_DNA"/>
</dbReference>
<evidence type="ECO:0000313" key="1">
    <source>
        <dbReference type="EMBL" id="EAH8156909.1"/>
    </source>
</evidence>